<name>A0AAE9F1J0_CAEBR</name>
<dbReference type="EMBL" id="CP092624">
    <property type="protein sequence ID" value="UMM34152.1"/>
    <property type="molecule type" value="Genomic_DNA"/>
</dbReference>
<sequence>MSALIETFNLKVDQSSGRRSFDASSFVREEHGDDVTTCNEPKQEDKLIKLEELITSQREYRNCSRLRLADNHSNLLLRRKALWTDFDRWIDEEPSVRRHQFEIIRSALLVHCEYASIVFNKIGEDEEQPPMQKFTSFMNLANQTRFLQAPSATIPTVNIFGVLVDLLITIPEFRSEDGVIHHILKKYLCEMLDSDLDWDDMHCNPKLVRSVYWQLLFTLHLAPVQSEHQTEETMVYDANRPKLMFGCFILAVLVGIAYENEIAVSSAITNYYEMDDLPTFLLMLISSTHFRALSQFFLVGLWLLKRYKMDGGRVTTDQLLTPEQMEEQFRNRTIEDRRSAVDQEQETDEIQREWETFTVGLLKKGFLKSPDGFKIVQKGGRPRKYPINQGKKRKSGEQMPREEPAPPPAQQKKKSVGGRYQKKGPKASPKKQPRGKYANRHIELFDEPSTSNMPSTSAAPPKPQRIVPKPEDVGLCHPIFMMQMNFKKIFNEECERRMQEGSSSMDSRRVESAVFATLDEIHDVAKWTAAAPRRNLTSDQKLVMKEFKDNFRRLNVEEVAEPVAEEDPEPWMHAEAEAERFSSPRGGRGGGKRGAKRWRRNHY</sequence>
<feature type="compositionally biased region" description="Basic residues" evidence="1">
    <location>
        <begin position="411"/>
        <end position="439"/>
    </location>
</feature>
<feature type="compositionally biased region" description="Basic and acidic residues" evidence="1">
    <location>
        <begin position="570"/>
        <end position="582"/>
    </location>
</feature>
<dbReference type="AlphaFoldDB" id="A0AAE9F1J0"/>
<evidence type="ECO:0000313" key="3">
    <source>
        <dbReference type="Proteomes" id="UP000829354"/>
    </source>
</evidence>
<proteinExistence type="predicted"/>
<reference evidence="2 3" key="1">
    <citation type="submission" date="2022-04" db="EMBL/GenBank/DDBJ databases">
        <title>Chromosome-level reference genomes for two strains of Caenorhabditis briggsae: an improved platform for comparative genomics.</title>
        <authorList>
            <person name="Stevens L."/>
            <person name="Andersen E."/>
        </authorList>
    </citation>
    <scope>NUCLEOTIDE SEQUENCE [LARGE SCALE GENOMIC DNA]</scope>
    <source>
        <strain evidence="2">VX34</strain>
        <tissue evidence="2">Whole-organism</tissue>
    </source>
</reference>
<feature type="compositionally biased region" description="Basic and acidic residues" evidence="1">
    <location>
        <begin position="395"/>
        <end position="404"/>
    </location>
</feature>
<gene>
    <name evidence="2" type="ORF">L5515_007345</name>
</gene>
<protein>
    <submittedName>
        <fullName evidence="2">Uncharacterized protein</fullName>
    </submittedName>
</protein>
<feature type="compositionally biased region" description="Basic residues" evidence="1">
    <location>
        <begin position="380"/>
        <end position="394"/>
    </location>
</feature>
<keyword evidence="3" id="KW-1185">Reference proteome</keyword>
<organism evidence="2 3">
    <name type="scientific">Caenorhabditis briggsae</name>
    <dbReference type="NCBI Taxonomy" id="6238"/>
    <lineage>
        <taxon>Eukaryota</taxon>
        <taxon>Metazoa</taxon>
        <taxon>Ecdysozoa</taxon>
        <taxon>Nematoda</taxon>
        <taxon>Chromadorea</taxon>
        <taxon>Rhabditida</taxon>
        <taxon>Rhabditina</taxon>
        <taxon>Rhabditomorpha</taxon>
        <taxon>Rhabditoidea</taxon>
        <taxon>Rhabditidae</taxon>
        <taxon>Peloderinae</taxon>
        <taxon>Caenorhabditis</taxon>
    </lineage>
</organism>
<accession>A0AAE9F1J0</accession>
<feature type="region of interest" description="Disordered" evidence="1">
    <location>
        <begin position="372"/>
        <end position="468"/>
    </location>
</feature>
<feature type="compositionally biased region" description="Basic residues" evidence="1">
    <location>
        <begin position="590"/>
        <end position="603"/>
    </location>
</feature>
<feature type="compositionally biased region" description="Polar residues" evidence="1">
    <location>
        <begin position="448"/>
        <end position="458"/>
    </location>
</feature>
<feature type="region of interest" description="Disordered" evidence="1">
    <location>
        <begin position="562"/>
        <end position="603"/>
    </location>
</feature>
<evidence type="ECO:0000256" key="1">
    <source>
        <dbReference type="SAM" id="MobiDB-lite"/>
    </source>
</evidence>
<dbReference type="Proteomes" id="UP000829354">
    <property type="component" value="Chromosome V"/>
</dbReference>
<evidence type="ECO:0000313" key="2">
    <source>
        <dbReference type="EMBL" id="UMM34152.1"/>
    </source>
</evidence>